<feature type="transmembrane region" description="Helical" evidence="1">
    <location>
        <begin position="213"/>
        <end position="230"/>
    </location>
</feature>
<dbReference type="PROSITE" id="PS50089">
    <property type="entry name" value="ZF_RING_2"/>
    <property type="match status" value="1"/>
</dbReference>
<sequence length="243" mass="28561">MDNHIITILQNFQKPEASFLQDKECLICLEPIDLEALKIVKLPCGCSNSVYHIDCILKLLHSGKNKNFCPHCKTIYEIPLQQTQQTVARHQVLPYNVLNTEILPPNQQIHNLRIKIFTKIVMFHILTNSIMNINSIIISKICADYNGYEVLQVLMLFYFMKLFFNYCMICYAKNTFDKIEDCLIYSYTFQTVLFFTLIYILTKIKNDNNSTFLLVNNLFFSFIDVTFRIIREHKMNNTVNVIE</sequence>
<feature type="transmembrane region" description="Helical" evidence="1">
    <location>
        <begin position="150"/>
        <end position="171"/>
    </location>
</feature>
<dbReference type="InterPro" id="IPR013083">
    <property type="entry name" value="Znf_RING/FYVE/PHD"/>
</dbReference>
<dbReference type="EMBL" id="MN740176">
    <property type="protein sequence ID" value="QHT92077.1"/>
    <property type="molecule type" value="Genomic_DNA"/>
</dbReference>
<dbReference type="SUPFAM" id="SSF57850">
    <property type="entry name" value="RING/U-box"/>
    <property type="match status" value="1"/>
</dbReference>
<dbReference type="CDD" id="cd16448">
    <property type="entry name" value="RING-H2"/>
    <property type="match status" value="1"/>
</dbReference>
<reference evidence="3" key="1">
    <citation type="journal article" date="2020" name="Nature">
        <title>Giant virus diversity and host interactions through global metagenomics.</title>
        <authorList>
            <person name="Schulz F."/>
            <person name="Roux S."/>
            <person name="Paez-Espino D."/>
            <person name="Jungbluth S."/>
            <person name="Walsh D.A."/>
            <person name="Denef V.J."/>
            <person name="McMahon K.D."/>
            <person name="Konstantinidis K.T."/>
            <person name="Eloe-Fadrosh E.A."/>
            <person name="Kyrpides N.C."/>
            <person name="Woyke T."/>
        </authorList>
    </citation>
    <scope>NUCLEOTIDE SEQUENCE</scope>
    <source>
        <strain evidence="3">GVMAG-M-3300023184-86</strain>
    </source>
</reference>
<feature type="transmembrane region" description="Helical" evidence="1">
    <location>
        <begin position="116"/>
        <end position="138"/>
    </location>
</feature>
<keyword evidence="1" id="KW-0472">Membrane</keyword>
<dbReference type="InterPro" id="IPR001841">
    <property type="entry name" value="Znf_RING"/>
</dbReference>
<keyword evidence="1" id="KW-0812">Transmembrane</keyword>
<organism evidence="3">
    <name type="scientific">viral metagenome</name>
    <dbReference type="NCBI Taxonomy" id="1070528"/>
    <lineage>
        <taxon>unclassified sequences</taxon>
        <taxon>metagenomes</taxon>
        <taxon>organismal metagenomes</taxon>
    </lineage>
</organism>
<evidence type="ECO:0000256" key="1">
    <source>
        <dbReference type="SAM" id="Phobius"/>
    </source>
</evidence>
<feature type="transmembrane region" description="Helical" evidence="1">
    <location>
        <begin position="183"/>
        <end position="201"/>
    </location>
</feature>
<name>A0A6C0IJL9_9ZZZZ</name>
<evidence type="ECO:0000259" key="2">
    <source>
        <dbReference type="PROSITE" id="PS50089"/>
    </source>
</evidence>
<protein>
    <recommendedName>
        <fullName evidence="2">RING-type domain-containing protein</fullName>
    </recommendedName>
</protein>
<evidence type="ECO:0000313" key="3">
    <source>
        <dbReference type="EMBL" id="QHT92077.1"/>
    </source>
</evidence>
<accession>A0A6C0IJL9</accession>
<proteinExistence type="predicted"/>
<feature type="domain" description="RING-type" evidence="2">
    <location>
        <begin position="25"/>
        <end position="73"/>
    </location>
</feature>
<keyword evidence="1" id="KW-1133">Transmembrane helix</keyword>
<dbReference type="Gene3D" id="3.30.40.10">
    <property type="entry name" value="Zinc/RING finger domain, C3HC4 (zinc finger)"/>
    <property type="match status" value="1"/>
</dbReference>
<dbReference type="AlphaFoldDB" id="A0A6C0IJL9"/>